<feature type="compositionally biased region" description="Basic and acidic residues" evidence="1">
    <location>
        <begin position="1"/>
        <end position="10"/>
    </location>
</feature>
<proteinExistence type="predicted"/>
<organism evidence="2 3">
    <name type="scientific">Drechslerella dactyloides</name>
    <name type="common">Nematode-trapping fungus</name>
    <name type="synonym">Arthrobotrys dactyloides</name>
    <dbReference type="NCBI Taxonomy" id="74499"/>
    <lineage>
        <taxon>Eukaryota</taxon>
        <taxon>Fungi</taxon>
        <taxon>Dikarya</taxon>
        <taxon>Ascomycota</taxon>
        <taxon>Pezizomycotina</taxon>
        <taxon>Orbiliomycetes</taxon>
        <taxon>Orbiliales</taxon>
        <taxon>Orbiliaceae</taxon>
        <taxon>Drechslerella</taxon>
    </lineage>
</organism>
<dbReference type="EMBL" id="JAQGDS010000011">
    <property type="protein sequence ID" value="KAJ6256965.1"/>
    <property type="molecule type" value="Genomic_DNA"/>
</dbReference>
<keyword evidence="3" id="KW-1185">Reference proteome</keyword>
<name>A0AAD6ISS4_DREDA</name>
<gene>
    <name evidence="2" type="ORF">Dda_7848</name>
</gene>
<accession>A0AAD6ISS4</accession>
<evidence type="ECO:0000313" key="3">
    <source>
        <dbReference type="Proteomes" id="UP001221413"/>
    </source>
</evidence>
<protein>
    <submittedName>
        <fullName evidence="2">Uncharacterized protein</fullName>
    </submittedName>
</protein>
<comment type="caution">
    <text evidence="2">The sequence shown here is derived from an EMBL/GenBank/DDBJ whole genome shotgun (WGS) entry which is preliminary data.</text>
</comment>
<feature type="region of interest" description="Disordered" evidence="1">
    <location>
        <begin position="1"/>
        <end position="79"/>
    </location>
</feature>
<sequence length="79" mass="8379">MHDDGAEDAAKAAWEGEDDDRTLSACPNFVNEPVRRPPWSGAGSVLDEPRVGHARQPGRADGRYSQDASSSSSRGAVPT</sequence>
<dbReference type="Proteomes" id="UP001221413">
    <property type="component" value="Unassembled WGS sequence"/>
</dbReference>
<reference evidence="2" key="1">
    <citation type="submission" date="2023-01" db="EMBL/GenBank/DDBJ databases">
        <title>The chitinases involved in constricting ring structure development in the nematode-trapping fungus Drechslerella dactyloides.</title>
        <authorList>
            <person name="Wang R."/>
            <person name="Zhang L."/>
            <person name="Tang P."/>
            <person name="Li S."/>
            <person name="Liang L."/>
        </authorList>
    </citation>
    <scope>NUCLEOTIDE SEQUENCE</scope>
    <source>
        <strain evidence="2">YMF1.00031</strain>
    </source>
</reference>
<evidence type="ECO:0000256" key="1">
    <source>
        <dbReference type="SAM" id="MobiDB-lite"/>
    </source>
</evidence>
<dbReference type="AlphaFoldDB" id="A0AAD6ISS4"/>
<evidence type="ECO:0000313" key="2">
    <source>
        <dbReference type="EMBL" id="KAJ6256965.1"/>
    </source>
</evidence>